<dbReference type="Pfam" id="PF07885">
    <property type="entry name" value="Ion_trans_2"/>
    <property type="match status" value="1"/>
</dbReference>
<dbReference type="AlphaFoldDB" id="A0A370ILB6"/>
<keyword evidence="1" id="KW-0472">Membrane</keyword>
<keyword evidence="3" id="KW-0406">Ion transport</keyword>
<evidence type="ECO:0000256" key="1">
    <source>
        <dbReference type="SAM" id="Phobius"/>
    </source>
</evidence>
<sequence>MNPLYLLLGAAMLLLVIVDLLWTTLWVDGGAGPLSSRLSKWVWRLLRRVGERHSRLLSLAGPLILTLTLATWVGLIWFGWTFVFAGGENALIDTRDGGPVDWTSRLYYVAYTMFTDGNGDFTPNGSVWQMASSFTTASGMLFVTMGVSYVLAVLGAVAEKRAFANSVTGIGQESEEFIRSSWNGEDFHDVDLMLDTVSSNLNQLSEQHKSYPILHYYHSEGEAEASAMAVAVLAESTTILAEGIPEEYGPNGTLIKSTRSSTKDYLQTLDNAFIEPAGETPPPPDLDRLRRAGIPTVSDAEFAEALEEMNESRRKLLGAVEADAWYWPSRRSE</sequence>
<protein>
    <submittedName>
        <fullName evidence="3">Two pore domain potassium channel family protein</fullName>
    </submittedName>
</protein>
<evidence type="ECO:0000259" key="2">
    <source>
        <dbReference type="Pfam" id="PF07885"/>
    </source>
</evidence>
<dbReference type="EMBL" id="QQST01000001">
    <property type="protein sequence ID" value="RDI71422.1"/>
    <property type="molecule type" value="Genomic_DNA"/>
</dbReference>
<evidence type="ECO:0000313" key="3">
    <source>
        <dbReference type="EMBL" id="RDI71422.1"/>
    </source>
</evidence>
<dbReference type="OrthoDB" id="263876at2157"/>
<reference evidence="3 4" key="1">
    <citation type="submission" date="2018-07" db="EMBL/GenBank/DDBJ databases">
        <title>Genome sequence of extremly halophilic archaeon Halopelagius longus strain BC12-B1.</title>
        <authorList>
            <person name="Zhang X."/>
        </authorList>
    </citation>
    <scope>NUCLEOTIDE SEQUENCE [LARGE SCALE GENOMIC DNA]</scope>
    <source>
        <strain evidence="3 4">BC12-B1</strain>
    </source>
</reference>
<feature type="transmembrane region" description="Helical" evidence="1">
    <location>
        <begin position="56"/>
        <end position="80"/>
    </location>
</feature>
<dbReference type="SUPFAM" id="SSF81324">
    <property type="entry name" value="Voltage-gated potassium channels"/>
    <property type="match status" value="1"/>
</dbReference>
<accession>A0A370ILB6</accession>
<keyword evidence="4" id="KW-1185">Reference proteome</keyword>
<feature type="transmembrane region" description="Helical" evidence="1">
    <location>
        <begin position="137"/>
        <end position="158"/>
    </location>
</feature>
<feature type="domain" description="Potassium channel" evidence="2">
    <location>
        <begin position="73"/>
        <end position="154"/>
    </location>
</feature>
<proteinExistence type="predicted"/>
<keyword evidence="3" id="KW-0813">Transport</keyword>
<comment type="caution">
    <text evidence="3">The sequence shown here is derived from an EMBL/GenBank/DDBJ whole genome shotgun (WGS) entry which is preliminary data.</text>
</comment>
<dbReference type="InterPro" id="IPR013099">
    <property type="entry name" value="K_chnl_dom"/>
</dbReference>
<dbReference type="Proteomes" id="UP000255421">
    <property type="component" value="Unassembled WGS sequence"/>
</dbReference>
<organism evidence="3 4">
    <name type="scientific">Halopelagius longus</name>
    <dbReference type="NCBI Taxonomy" id="1236180"/>
    <lineage>
        <taxon>Archaea</taxon>
        <taxon>Methanobacteriati</taxon>
        <taxon>Methanobacteriota</taxon>
        <taxon>Stenosarchaea group</taxon>
        <taxon>Halobacteria</taxon>
        <taxon>Halobacteriales</taxon>
        <taxon>Haloferacaceae</taxon>
    </lineage>
</organism>
<name>A0A370ILB6_9EURY</name>
<evidence type="ECO:0000313" key="4">
    <source>
        <dbReference type="Proteomes" id="UP000255421"/>
    </source>
</evidence>
<dbReference type="GO" id="GO:0034220">
    <property type="term" value="P:monoatomic ion transmembrane transport"/>
    <property type="evidence" value="ECO:0007669"/>
    <property type="project" value="UniProtKB-KW"/>
</dbReference>
<dbReference type="Gene3D" id="1.10.287.70">
    <property type="match status" value="1"/>
</dbReference>
<keyword evidence="3" id="KW-0407">Ion channel</keyword>
<keyword evidence="1" id="KW-1133">Transmembrane helix</keyword>
<keyword evidence="1" id="KW-0812">Transmembrane</keyword>
<feature type="transmembrane region" description="Helical" evidence="1">
    <location>
        <begin position="6"/>
        <end position="27"/>
    </location>
</feature>
<gene>
    <name evidence="3" type="ORF">DWB78_06625</name>
</gene>